<dbReference type="InterPro" id="IPR005331">
    <property type="entry name" value="Sulfotransferase"/>
</dbReference>
<keyword evidence="3 11" id="KW-0808">Transferase</keyword>
<evidence type="ECO:0000256" key="4">
    <source>
        <dbReference type="ARBA" id="ARBA00022692"/>
    </source>
</evidence>
<dbReference type="RefSeq" id="XP_012677078.1">
    <property type="nucleotide sequence ID" value="XM_012821624.2"/>
</dbReference>
<evidence type="ECO:0000256" key="9">
    <source>
        <dbReference type="ARBA" id="ARBA00023180"/>
    </source>
</evidence>
<dbReference type="AlphaFoldDB" id="A0A6P3VNV3"/>
<dbReference type="PANTHER" id="PTHR12137:SF33">
    <property type="entry name" value="CARBOHYDRATE SULFOTRANSFERASE 14"/>
    <property type="match status" value="1"/>
</dbReference>
<keyword evidence="7 11" id="KW-0333">Golgi apparatus</keyword>
<dbReference type="Proteomes" id="UP000515152">
    <property type="component" value="Chromosome 10"/>
</dbReference>
<comment type="subcellular location">
    <subcellularLocation>
        <location evidence="1 11">Golgi apparatus membrane</location>
        <topology evidence="1 11">Single-pass type II membrane protein</topology>
    </subcellularLocation>
</comment>
<evidence type="ECO:0000256" key="3">
    <source>
        <dbReference type="ARBA" id="ARBA00022679"/>
    </source>
</evidence>
<dbReference type="OrthoDB" id="2019940at2759"/>
<evidence type="ECO:0000256" key="7">
    <source>
        <dbReference type="ARBA" id="ARBA00023034"/>
    </source>
</evidence>
<evidence type="ECO:0000313" key="12">
    <source>
        <dbReference type="Proteomes" id="UP000515152"/>
    </source>
</evidence>
<dbReference type="GeneID" id="105895060"/>
<dbReference type="KEGG" id="char:105895060"/>
<dbReference type="GO" id="GO:0000139">
    <property type="term" value="C:Golgi membrane"/>
    <property type="evidence" value="ECO:0007669"/>
    <property type="project" value="UniProtKB-SubCell"/>
</dbReference>
<keyword evidence="9 11" id="KW-0325">Glycoprotein</keyword>
<keyword evidence="5 11" id="KW-0735">Signal-anchor</keyword>
<name>A0A6P3VNV3_CLUHA</name>
<evidence type="ECO:0000256" key="1">
    <source>
        <dbReference type="ARBA" id="ARBA00004323"/>
    </source>
</evidence>
<dbReference type="EC" id="2.8.2.-" evidence="11"/>
<gene>
    <name evidence="13" type="primary">chst14</name>
</gene>
<dbReference type="SUPFAM" id="SSF52540">
    <property type="entry name" value="P-loop containing nucleoside triphosphate hydrolases"/>
    <property type="match status" value="1"/>
</dbReference>
<evidence type="ECO:0000256" key="10">
    <source>
        <dbReference type="ARBA" id="ARBA00023277"/>
    </source>
</evidence>
<dbReference type="Pfam" id="PF03567">
    <property type="entry name" value="Sulfotransfer_2"/>
    <property type="match status" value="1"/>
</dbReference>
<dbReference type="InterPro" id="IPR018011">
    <property type="entry name" value="Carb_sulfotrans_8-10"/>
</dbReference>
<feature type="transmembrane region" description="Helical" evidence="11">
    <location>
        <begin position="38"/>
        <end position="59"/>
    </location>
</feature>
<accession>A0A6P3VNV3</accession>
<keyword evidence="8 11" id="KW-0472">Membrane</keyword>
<keyword evidence="6 11" id="KW-1133">Transmembrane helix</keyword>
<dbReference type="GO" id="GO:0050655">
    <property type="term" value="P:dermatan sulfate proteoglycan metabolic process"/>
    <property type="evidence" value="ECO:0007669"/>
    <property type="project" value="TreeGrafter"/>
</dbReference>
<dbReference type="CTD" id="113189"/>
<dbReference type="GO" id="GO:0016051">
    <property type="term" value="P:carbohydrate biosynthetic process"/>
    <property type="evidence" value="ECO:0007669"/>
    <property type="project" value="InterPro"/>
</dbReference>
<evidence type="ECO:0000256" key="11">
    <source>
        <dbReference type="RuleBase" id="RU364020"/>
    </source>
</evidence>
<dbReference type="PANTHER" id="PTHR12137">
    <property type="entry name" value="CARBOHYDRATE SULFOTRANSFERASE"/>
    <property type="match status" value="1"/>
</dbReference>
<keyword evidence="12" id="KW-1185">Reference proteome</keyword>
<keyword evidence="10 11" id="KW-0119">Carbohydrate metabolism</keyword>
<protein>
    <recommendedName>
        <fullName evidence="11">Carbohydrate sulfotransferase</fullName>
        <ecNumber evidence="11">2.8.2.-</ecNumber>
    </recommendedName>
</protein>
<evidence type="ECO:0000256" key="8">
    <source>
        <dbReference type="ARBA" id="ARBA00023136"/>
    </source>
</evidence>
<dbReference type="GO" id="GO:0008146">
    <property type="term" value="F:sulfotransferase activity"/>
    <property type="evidence" value="ECO:0007669"/>
    <property type="project" value="InterPro"/>
</dbReference>
<evidence type="ECO:0000256" key="2">
    <source>
        <dbReference type="ARBA" id="ARBA00006339"/>
    </source>
</evidence>
<evidence type="ECO:0000256" key="6">
    <source>
        <dbReference type="ARBA" id="ARBA00022989"/>
    </source>
</evidence>
<sequence>MPARKQEFVKKGVGGPRGSSVINFRPVVSATSQRRSSAVLPSVLTFAVIVASGGLLLMIEKGMLNNMETPPPRGNGKNANYLQQVRHHDSTVDVESQILQEIRNRTIRSMCGQKNMPHNVWSLSAFQRKTLLQHILVSEEHRFLYCYVPKVACSNWKRMLKVLSGALPGVDAKGKMDHRADLLFLSDLQPEQIRHRLRHYYKFMFVRDPMARLLSAYRNKFGEIESYQKKYGAEIVRRYRKGHAKDTNIAGDDVTFTEFVRYLLDEDSDRMNEHWMPMYNLCQPCAVTYDFIGSYERLEADAAHVLEKVGAAPHLQFPERQSWYKPVTKETLHYYLCSVPQKLLRELLPKYILDFSLFGYSLPNTTAEHCRH</sequence>
<proteinExistence type="inferred from homology"/>
<comment type="similarity">
    <text evidence="2 11">Belongs to the sulfotransferase 2 family.</text>
</comment>
<dbReference type="InterPro" id="IPR027417">
    <property type="entry name" value="P-loop_NTPase"/>
</dbReference>
<reference evidence="13" key="1">
    <citation type="submission" date="2025-08" db="UniProtKB">
        <authorList>
            <consortium name="RefSeq"/>
        </authorList>
    </citation>
    <scope>IDENTIFICATION</scope>
</reference>
<organism evidence="12 13">
    <name type="scientific">Clupea harengus</name>
    <name type="common">Atlantic herring</name>
    <dbReference type="NCBI Taxonomy" id="7950"/>
    <lineage>
        <taxon>Eukaryota</taxon>
        <taxon>Metazoa</taxon>
        <taxon>Chordata</taxon>
        <taxon>Craniata</taxon>
        <taxon>Vertebrata</taxon>
        <taxon>Euteleostomi</taxon>
        <taxon>Actinopterygii</taxon>
        <taxon>Neopterygii</taxon>
        <taxon>Teleostei</taxon>
        <taxon>Clupei</taxon>
        <taxon>Clupeiformes</taxon>
        <taxon>Clupeoidei</taxon>
        <taxon>Clupeidae</taxon>
        <taxon>Clupea</taxon>
    </lineage>
</organism>
<keyword evidence="4 11" id="KW-0812">Transmembrane</keyword>
<evidence type="ECO:0000256" key="5">
    <source>
        <dbReference type="ARBA" id="ARBA00022968"/>
    </source>
</evidence>
<evidence type="ECO:0000313" key="13">
    <source>
        <dbReference type="RefSeq" id="XP_012677078.1"/>
    </source>
</evidence>